<dbReference type="SUPFAM" id="SSF51905">
    <property type="entry name" value="FAD/NAD(P)-binding domain"/>
    <property type="match status" value="1"/>
</dbReference>
<protein>
    <submittedName>
        <fullName evidence="9">Glycerol-3-phosphate dehydrogenase/oxidase</fullName>
    </submittedName>
</protein>
<organism evidence="9 10">
    <name type="scientific">Streptomyces diacarni</name>
    <dbReference type="NCBI Taxonomy" id="2800381"/>
    <lineage>
        <taxon>Bacteria</taxon>
        <taxon>Bacillati</taxon>
        <taxon>Actinomycetota</taxon>
        <taxon>Actinomycetes</taxon>
        <taxon>Kitasatosporales</taxon>
        <taxon>Streptomycetaceae</taxon>
        <taxon>Streptomyces</taxon>
    </lineage>
</organism>
<comment type="caution">
    <text evidence="9">The sequence shown here is derived from an EMBL/GenBank/DDBJ whole genome shotgun (WGS) entry which is preliminary data.</text>
</comment>
<keyword evidence="3" id="KW-0285">Flavoprotein</keyword>
<dbReference type="InterPro" id="IPR031656">
    <property type="entry name" value="DAO_C"/>
</dbReference>
<dbReference type="GO" id="GO:0046168">
    <property type="term" value="P:glycerol-3-phosphate catabolic process"/>
    <property type="evidence" value="ECO:0007669"/>
    <property type="project" value="TreeGrafter"/>
</dbReference>
<dbReference type="Proteomes" id="UP000252914">
    <property type="component" value="Unassembled WGS sequence"/>
</dbReference>
<evidence type="ECO:0000256" key="6">
    <source>
        <dbReference type="ARBA" id="ARBA00023002"/>
    </source>
</evidence>
<proteinExistence type="inferred from homology"/>
<dbReference type="PANTHER" id="PTHR11985:SF35">
    <property type="entry name" value="ANAEROBIC GLYCEROL-3-PHOSPHATE DEHYDROGENASE SUBUNIT A"/>
    <property type="match status" value="1"/>
</dbReference>
<sequence length="517" mass="53544">MTRPTERTTSLNAARRARSLDWLATGPTVDLLVVGAGVTGAGIALDAAARGLSVVLVDRHDLAFGTSRWSSKLAHGGLRYLASGDVGIAYESARERGILMSRTAPHLVRALPMVLPVHTHTSRARALWTRAGFLAGDALRVGARVGARTLPPSRRIPAPLTLALAPAVRADGLRGGQLSFDGQLTDDARLVVALARTAAGYGAHVLTRCGAQDLTGDGAELRDELTGDRVQVRARSVVNAAGVWAGTLVPDVTLRPSRGTHVVLPAARLGNPRAALTVPVPGESSRFVFALPQGDGRVYAGLTDEPVATVPDIPEAPEEDIDFLLRTLSGALAAPLERADVIGAFAGLRPLLESTGTSRSADLSRRHAVLTSPDGVLTAVGGKLTAYRAMAEDAVDAAVARAGLDAGPCRTQALALVGAGTTPTSGREVPARLRARYGGESAAVVAQADGDPDLLEPVAAGVTAAELRFAVRHEGALDESDLLDRRTRIGLVAADRDRALAAAREALASAEAATRTG</sequence>
<keyword evidence="4" id="KW-0319">Glycerol metabolism</keyword>
<dbReference type="GO" id="GO:0006071">
    <property type="term" value="P:glycerol metabolic process"/>
    <property type="evidence" value="ECO:0007669"/>
    <property type="project" value="UniProtKB-KW"/>
</dbReference>
<evidence type="ECO:0000256" key="1">
    <source>
        <dbReference type="ARBA" id="ARBA00001974"/>
    </source>
</evidence>
<evidence type="ECO:0000256" key="2">
    <source>
        <dbReference type="ARBA" id="ARBA00007330"/>
    </source>
</evidence>
<dbReference type="AlphaFoldDB" id="A0A367ECU5"/>
<dbReference type="PANTHER" id="PTHR11985">
    <property type="entry name" value="GLYCEROL-3-PHOSPHATE DEHYDROGENASE"/>
    <property type="match status" value="1"/>
</dbReference>
<evidence type="ECO:0000259" key="8">
    <source>
        <dbReference type="Pfam" id="PF16901"/>
    </source>
</evidence>
<keyword evidence="5" id="KW-0274">FAD</keyword>
<dbReference type="PRINTS" id="PR01001">
    <property type="entry name" value="FADG3PDH"/>
</dbReference>
<feature type="domain" description="FAD dependent oxidoreductase" evidence="7">
    <location>
        <begin position="30"/>
        <end position="388"/>
    </location>
</feature>
<gene>
    <name evidence="9" type="ORF">DTL70_29780</name>
</gene>
<evidence type="ECO:0000256" key="4">
    <source>
        <dbReference type="ARBA" id="ARBA00022798"/>
    </source>
</evidence>
<evidence type="ECO:0000259" key="7">
    <source>
        <dbReference type="Pfam" id="PF01266"/>
    </source>
</evidence>
<name>A0A367ECU5_9ACTN</name>
<dbReference type="InterPro" id="IPR000447">
    <property type="entry name" value="G3P_DH_FAD-dep"/>
</dbReference>
<evidence type="ECO:0000256" key="5">
    <source>
        <dbReference type="ARBA" id="ARBA00022827"/>
    </source>
</evidence>
<dbReference type="Pfam" id="PF16901">
    <property type="entry name" value="DAO_C"/>
    <property type="match status" value="1"/>
</dbReference>
<comment type="cofactor">
    <cofactor evidence="1">
        <name>FAD</name>
        <dbReference type="ChEBI" id="CHEBI:57692"/>
    </cofactor>
</comment>
<dbReference type="InterPro" id="IPR036188">
    <property type="entry name" value="FAD/NAD-bd_sf"/>
</dbReference>
<dbReference type="Pfam" id="PF01266">
    <property type="entry name" value="DAO"/>
    <property type="match status" value="1"/>
</dbReference>
<dbReference type="Gene3D" id="3.50.50.60">
    <property type="entry name" value="FAD/NAD(P)-binding domain"/>
    <property type="match status" value="1"/>
</dbReference>
<comment type="similarity">
    <text evidence="2">Belongs to the FAD-dependent glycerol-3-phosphate dehydrogenase family.</text>
</comment>
<evidence type="ECO:0000313" key="10">
    <source>
        <dbReference type="Proteomes" id="UP000252914"/>
    </source>
</evidence>
<feature type="domain" description="Alpha-glycerophosphate oxidase C-terminal" evidence="8">
    <location>
        <begin position="409"/>
        <end position="506"/>
    </location>
</feature>
<reference evidence="9 10" key="1">
    <citation type="submission" date="2018-06" db="EMBL/GenBank/DDBJ databases">
        <title>Streptomyces reniochalinae sp. nov. and Streptomyces diacarnus sp. nov. from marine sponges.</title>
        <authorList>
            <person name="Li L."/>
        </authorList>
    </citation>
    <scope>NUCLEOTIDE SEQUENCE [LARGE SCALE GENOMIC DNA]</scope>
    <source>
        <strain evidence="9 10">LHW51701</strain>
    </source>
</reference>
<dbReference type="InterPro" id="IPR006076">
    <property type="entry name" value="FAD-dep_OxRdtase"/>
</dbReference>
<keyword evidence="6" id="KW-0560">Oxidoreductase</keyword>
<keyword evidence="10" id="KW-1185">Reference proteome</keyword>
<dbReference type="GO" id="GO:0004368">
    <property type="term" value="F:glycerol-3-phosphate dehydrogenase (quinone) activity"/>
    <property type="evidence" value="ECO:0007669"/>
    <property type="project" value="InterPro"/>
</dbReference>
<dbReference type="RefSeq" id="WP_114025111.1">
    <property type="nucleotide sequence ID" value="NZ_QOIN01000066.1"/>
</dbReference>
<accession>A0A367ECU5</accession>
<dbReference type="Gene3D" id="1.10.8.870">
    <property type="entry name" value="Alpha-glycerophosphate oxidase, cap domain"/>
    <property type="match status" value="1"/>
</dbReference>
<dbReference type="Gene3D" id="3.30.9.10">
    <property type="entry name" value="D-Amino Acid Oxidase, subunit A, domain 2"/>
    <property type="match status" value="1"/>
</dbReference>
<dbReference type="InterPro" id="IPR038299">
    <property type="entry name" value="DAO_C_sf"/>
</dbReference>
<evidence type="ECO:0000256" key="3">
    <source>
        <dbReference type="ARBA" id="ARBA00022630"/>
    </source>
</evidence>
<evidence type="ECO:0000313" key="9">
    <source>
        <dbReference type="EMBL" id="RCG15552.1"/>
    </source>
</evidence>
<dbReference type="EMBL" id="QOIN01000066">
    <property type="protein sequence ID" value="RCG15552.1"/>
    <property type="molecule type" value="Genomic_DNA"/>
</dbReference>